<dbReference type="PANTHER" id="PTHR43033:SF1">
    <property type="entry name" value="TRNA(ILE)-LYSIDINE SYNTHASE-RELATED"/>
    <property type="match status" value="1"/>
</dbReference>
<dbReference type="InterPro" id="IPR012795">
    <property type="entry name" value="tRNA_Ile_lys_synt_N"/>
</dbReference>
<evidence type="ECO:0000256" key="3">
    <source>
        <dbReference type="ARBA" id="ARBA00022598"/>
    </source>
</evidence>
<dbReference type="NCBIfam" id="TIGR02433">
    <property type="entry name" value="lysidine_TilS_C"/>
    <property type="match status" value="1"/>
</dbReference>
<dbReference type="SUPFAM" id="SSF52402">
    <property type="entry name" value="Adenine nucleotide alpha hydrolases-like"/>
    <property type="match status" value="1"/>
</dbReference>
<protein>
    <recommendedName>
        <fullName evidence="8">tRNA(Ile)-lysidine synthase</fullName>
        <ecNumber evidence="8">6.3.4.19</ecNumber>
    </recommendedName>
    <alternativeName>
        <fullName evidence="8">tRNA(Ile)-2-lysyl-cytidine synthase</fullName>
    </alternativeName>
    <alternativeName>
        <fullName evidence="8">tRNA(Ile)-lysidine synthetase</fullName>
    </alternativeName>
</protein>
<dbReference type="PANTHER" id="PTHR43033">
    <property type="entry name" value="TRNA(ILE)-LYSIDINE SYNTHASE-RELATED"/>
    <property type="match status" value="1"/>
</dbReference>
<dbReference type="Gene3D" id="3.40.50.620">
    <property type="entry name" value="HUPs"/>
    <property type="match status" value="1"/>
</dbReference>
<sequence>MSLRSNRDDLPFQEGDTVVVGLSGGADSVCLTHWLRENFPGLRLAACHINHQLRGEESDRDERFVEAFCEQEQIPLYRETVSVRERAKALCLSEEECGREVRYAFFEETAQKLEQKMDGRVWIATAHTQTDQAETVLFRLARGSALKGLCGIPPVRGRIVRPLLGASREEIEAYCTEHGLSYVTDSTNLSCGYSRNRIRLQVLPELSRINHAAVQHIAKTAGLLAEDEEFLQRCALDAYHRVLQGDQLDIQQLLREPMAMRRRALALWLSQWKVQVFSSRIEELMRLCHTGGQVQYKSSLMIRKRGRFLEAVSPEKEEPYFEFLLKDGIFESPTGESYKIQTLDTNPSRFVQKIYKNVFDILIDCGKISGSIMIRQRRPGDMIRLPYRKCTKSVKKLFSEEKISHWERSRRFVLADRQGVIGVEGFGADERVCCDKRTTKAVAICWLKGIRQDDEG</sequence>
<organism evidence="10 11">
    <name type="scientific">Massiliimalia timonensis</name>
    <dbReference type="NCBI Taxonomy" id="1987501"/>
    <lineage>
        <taxon>Bacteria</taxon>
        <taxon>Bacillati</taxon>
        <taxon>Bacillota</taxon>
        <taxon>Clostridia</taxon>
        <taxon>Eubacteriales</taxon>
        <taxon>Oscillospiraceae</taxon>
        <taxon>Massiliimalia</taxon>
    </lineage>
</organism>
<feature type="binding site" evidence="8">
    <location>
        <begin position="23"/>
        <end position="28"/>
    </location>
    <ligand>
        <name>ATP</name>
        <dbReference type="ChEBI" id="CHEBI:30616"/>
    </ligand>
</feature>
<keyword evidence="2 8" id="KW-0963">Cytoplasm</keyword>
<dbReference type="RefSeq" id="WP_187536327.1">
    <property type="nucleotide sequence ID" value="NZ_JACRTL010000002.1"/>
</dbReference>
<gene>
    <name evidence="8 10" type="primary">tilS</name>
    <name evidence="10" type="ORF">H8702_04890</name>
</gene>
<dbReference type="Proteomes" id="UP000632659">
    <property type="component" value="Unassembled WGS sequence"/>
</dbReference>
<evidence type="ECO:0000256" key="4">
    <source>
        <dbReference type="ARBA" id="ARBA00022694"/>
    </source>
</evidence>
<evidence type="ECO:0000259" key="9">
    <source>
        <dbReference type="SMART" id="SM00977"/>
    </source>
</evidence>
<dbReference type="CDD" id="cd01992">
    <property type="entry name" value="TilS_N"/>
    <property type="match status" value="1"/>
</dbReference>
<comment type="function">
    <text evidence="8">Ligates lysine onto the cytidine present at position 34 of the AUA codon-specific tRNA(Ile) that contains the anticodon CAU, in an ATP-dependent manner. Cytidine is converted to lysidine, thus changing the amino acid specificity of the tRNA from methionine to isoleucine.</text>
</comment>
<keyword evidence="3 8" id="KW-0436">Ligase</keyword>
<evidence type="ECO:0000256" key="6">
    <source>
        <dbReference type="ARBA" id="ARBA00022840"/>
    </source>
</evidence>
<dbReference type="SUPFAM" id="SSF82829">
    <property type="entry name" value="MesJ substrate recognition domain-like"/>
    <property type="match status" value="1"/>
</dbReference>
<evidence type="ECO:0000256" key="2">
    <source>
        <dbReference type="ARBA" id="ARBA00022490"/>
    </source>
</evidence>
<dbReference type="GO" id="GO:0005737">
    <property type="term" value="C:cytoplasm"/>
    <property type="evidence" value="ECO:0007669"/>
    <property type="project" value="UniProtKB-SubCell"/>
</dbReference>
<dbReference type="HAMAP" id="MF_01161">
    <property type="entry name" value="tRNA_Ile_lys_synt"/>
    <property type="match status" value="1"/>
</dbReference>
<feature type="domain" description="Lysidine-tRNA(Ile) synthetase C-terminal" evidence="9">
    <location>
        <begin position="372"/>
        <end position="446"/>
    </location>
</feature>
<comment type="subcellular location">
    <subcellularLocation>
        <location evidence="1 8">Cytoplasm</location>
    </subcellularLocation>
</comment>
<dbReference type="EMBL" id="JACRTL010000002">
    <property type="protein sequence ID" value="MBC8610457.1"/>
    <property type="molecule type" value="Genomic_DNA"/>
</dbReference>
<keyword evidence="5 8" id="KW-0547">Nucleotide-binding</keyword>
<keyword evidence="4 8" id="KW-0819">tRNA processing</keyword>
<comment type="catalytic activity">
    <reaction evidence="7 8">
        <text>cytidine(34) in tRNA(Ile2) + L-lysine + ATP = lysidine(34) in tRNA(Ile2) + AMP + diphosphate + H(+)</text>
        <dbReference type="Rhea" id="RHEA:43744"/>
        <dbReference type="Rhea" id="RHEA-COMP:10625"/>
        <dbReference type="Rhea" id="RHEA-COMP:10670"/>
        <dbReference type="ChEBI" id="CHEBI:15378"/>
        <dbReference type="ChEBI" id="CHEBI:30616"/>
        <dbReference type="ChEBI" id="CHEBI:32551"/>
        <dbReference type="ChEBI" id="CHEBI:33019"/>
        <dbReference type="ChEBI" id="CHEBI:82748"/>
        <dbReference type="ChEBI" id="CHEBI:83665"/>
        <dbReference type="ChEBI" id="CHEBI:456215"/>
        <dbReference type="EC" id="6.3.4.19"/>
    </reaction>
</comment>
<dbReference type="AlphaFoldDB" id="A0A8J6PEQ3"/>
<evidence type="ECO:0000256" key="1">
    <source>
        <dbReference type="ARBA" id="ARBA00004496"/>
    </source>
</evidence>
<proteinExistence type="inferred from homology"/>
<name>A0A8J6PEQ3_9FIRM</name>
<dbReference type="SMART" id="SM00977">
    <property type="entry name" value="TilS_C"/>
    <property type="match status" value="1"/>
</dbReference>
<dbReference type="Pfam" id="PF11734">
    <property type="entry name" value="TilS_C"/>
    <property type="match status" value="1"/>
</dbReference>
<evidence type="ECO:0000313" key="10">
    <source>
        <dbReference type="EMBL" id="MBC8610457.1"/>
    </source>
</evidence>
<comment type="domain">
    <text evidence="8">The N-terminal region contains the highly conserved SGGXDS motif, predicted to be a P-loop motif involved in ATP binding.</text>
</comment>
<reference evidence="10" key="1">
    <citation type="submission" date="2020-08" db="EMBL/GenBank/DDBJ databases">
        <title>Genome public.</title>
        <authorList>
            <person name="Liu C."/>
            <person name="Sun Q."/>
        </authorList>
    </citation>
    <scope>NUCLEOTIDE SEQUENCE</scope>
    <source>
        <strain evidence="10">NSJ-15</strain>
    </source>
</reference>
<evidence type="ECO:0000256" key="8">
    <source>
        <dbReference type="HAMAP-Rule" id="MF_01161"/>
    </source>
</evidence>
<comment type="similarity">
    <text evidence="8">Belongs to the tRNA(Ile)-lysidine synthase family.</text>
</comment>
<dbReference type="InterPro" id="IPR012796">
    <property type="entry name" value="Lysidine-tRNA-synth_C"/>
</dbReference>
<evidence type="ECO:0000313" key="11">
    <source>
        <dbReference type="Proteomes" id="UP000632659"/>
    </source>
</evidence>
<dbReference type="GO" id="GO:0006400">
    <property type="term" value="P:tRNA modification"/>
    <property type="evidence" value="ECO:0007669"/>
    <property type="project" value="UniProtKB-UniRule"/>
</dbReference>
<dbReference type="NCBIfam" id="TIGR02432">
    <property type="entry name" value="lysidine_TilS_N"/>
    <property type="match status" value="1"/>
</dbReference>
<keyword evidence="6 8" id="KW-0067">ATP-binding</keyword>
<dbReference type="InterPro" id="IPR014729">
    <property type="entry name" value="Rossmann-like_a/b/a_fold"/>
</dbReference>
<dbReference type="Pfam" id="PF01171">
    <property type="entry name" value="ATP_bind_3"/>
    <property type="match status" value="1"/>
</dbReference>
<dbReference type="InterPro" id="IPR012094">
    <property type="entry name" value="tRNA_Ile_lys_synt"/>
</dbReference>
<comment type="caution">
    <text evidence="10">The sequence shown here is derived from an EMBL/GenBank/DDBJ whole genome shotgun (WGS) entry which is preliminary data.</text>
</comment>
<dbReference type="SUPFAM" id="SSF56037">
    <property type="entry name" value="PheT/TilS domain"/>
    <property type="match status" value="1"/>
</dbReference>
<dbReference type="EC" id="6.3.4.19" evidence="8"/>
<accession>A0A8J6PEQ3</accession>
<evidence type="ECO:0000256" key="7">
    <source>
        <dbReference type="ARBA" id="ARBA00048539"/>
    </source>
</evidence>
<keyword evidence="11" id="KW-1185">Reference proteome</keyword>
<dbReference type="Gene3D" id="1.20.59.20">
    <property type="match status" value="1"/>
</dbReference>
<dbReference type="GO" id="GO:0032267">
    <property type="term" value="F:tRNA(Ile)-lysidine synthase activity"/>
    <property type="evidence" value="ECO:0007669"/>
    <property type="project" value="UniProtKB-EC"/>
</dbReference>
<dbReference type="GO" id="GO:0005524">
    <property type="term" value="F:ATP binding"/>
    <property type="evidence" value="ECO:0007669"/>
    <property type="project" value="UniProtKB-UniRule"/>
</dbReference>
<dbReference type="InterPro" id="IPR011063">
    <property type="entry name" value="TilS/TtcA_N"/>
</dbReference>
<evidence type="ECO:0000256" key="5">
    <source>
        <dbReference type="ARBA" id="ARBA00022741"/>
    </source>
</evidence>